<dbReference type="KEGG" id="alp:LPB137_01320"/>
<keyword evidence="1" id="KW-1133">Transmembrane helix</keyword>
<dbReference type="InterPro" id="IPR012902">
    <property type="entry name" value="N_methyl_site"/>
</dbReference>
<organism evidence="2 3">
    <name type="scientific">Poseidonibacter parvus</name>
    <dbReference type="NCBI Taxonomy" id="1850254"/>
    <lineage>
        <taxon>Bacteria</taxon>
        <taxon>Pseudomonadati</taxon>
        <taxon>Campylobacterota</taxon>
        <taxon>Epsilonproteobacteria</taxon>
        <taxon>Campylobacterales</taxon>
        <taxon>Arcobacteraceae</taxon>
        <taxon>Poseidonibacter</taxon>
    </lineage>
</organism>
<dbReference type="STRING" id="1850254.LPB137_01320"/>
<evidence type="ECO:0008006" key="4">
    <source>
        <dbReference type="Google" id="ProtNLM"/>
    </source>
</evidence>
<dbReference type="NCBIfam" id="TIGR02532">
    <property type="entry name" value="IV_pilin_GFxxxE"/>
    <property type="match status" value="1"/>
</dbReference>
<keyword evidence="1" id="KW-0472">Membrane</keyword>
<dbReference type="Proteomes" id="UP000186074">
    <property type="component" value="Chromosome"/>
</dbReference>
<keyword evidence="3" id="KW-1185">Reference proteome</keyword>
<evidence type="ECO:0000256" key="1">
    <source>
        <dbReference type="SAM" id="Phobius"/>
    </source>
</evidence>
<accession>A0A1P8KJ38</accession>
<gene>
    <name evidence="2" type="ORF">LPB137_01320</name>
</gene>
<dbReference type="OrthoDB" id="5344018at2"/>
<protein>
    <recommendedName>
        <fullName evidence="4">Prepilin-type N-terminal cleavage/methylation domain-containing protein</fullName>
    </recommendedName>
</protein>
<dbReference type="AlphaFoldDB" id="A0A1P8KJ38"/>
<reference evidence="2 3" key="1">
    <citation type="submission" date="2017-01" db="EMBL/GenBank/DDBJ databases">
        <title>Genome sequencing of Arcobacter sp. LPB0137.</title>
        <authorList>
            <person name="Lee G.-W."/>
            <person name="Yi H."/>
        </authorList>
    </citation>
    <scope>NUCLEOTIDE SEQUENCE [LARGE SCALE GENOMIC DNA]</scope>
    <source>
        <strain evidence="2 3">LPB0137</strain>
    </source>
</reference>
<name>A0A1P8KJ38_9BACT</name>
<evidence type="ECO:0000313" key="2">
    <source>
        <dbReference type="EMBL" id="APW64570.1"/>
    </source>
</evidence>
<dbReference type="Pfam" id="PF07963">
    <property type="entry name" value="N_methyl"/>
    <property type="match status" value="1"/>
</dbReference>
<keyword evidence="1" id="KW-0812">Transmembrane</keyword>
<dbReference type="EMBL" id="CP019070">
    <property type="protein sequence ID" value="APW64570.1"/>
    <property type="molecule type" value="Genomic_DNA"/>
</dbReference>
<dbReference type="RefSeq" id="WP_076083341.1">
    <property type="nucleotide sequence ID" value="NZ_CP019070.1"/>
</dbReference>
<evidence type="ECO:0000313" key="3">
    <source>
        <dbReference type="Proteomes" id="UP000186074"/>
    </source>
</evidence>
<sequence>MKRAFTLLEVVISITIFMILLLFLYKVLDQTKLSNTQFKTKEIDIKSTNQLSNIFLEDILEKTTKITFKIDNDKNTQITFKTSNTYHNPFYTYVTYLISSNDKLIRMESKDKFLFQDTPIEFYDNAFIDILLEDIEYFEVVSNDTNYTIVIKQKNRDRLIFSAYEFL</sequence>
<proteinExistence type="predicted"/>
<feature type="transmembrane region" description="Helical" evidence="1">
    <location>
        <begin position="7"/>
        <end position="28"/>
    </location>
</feature>